<name>A0A0F8ZYZ7_9ZZZZ</name>
<reference evidence="1" key="1">
    <citation type="journal article" date="2015" name="Nature">
        <title>Complex archaea that bridge the gap between prokaryotes and eukaryotes.</title>
        <authorList>
            <person name="Spang A."/>
            <person name="Saw J.H."/>
            <person name="Jorgensen S.L."/>
            <person name="Zaremba-Niedzwiedzka K."/>
            <person name="Martijn J."/>
            <person name="Lind A.E."/>
            <person name="van Eijk R."/>
            <person name="Schleper C."/>
            <person name="Guy L."/>
            <person name="Ettema T.J."/>
        </authorList>
    </citation>
    <scope>NUCLEOTIDE SEQUENCE</scope>
</reference>
<sequence length="74" mass="8551">MSEWQAIETSIDELKQASLRLKKGQIWSAYKLIRKVRSRLYLVERDCAYTSPQASLHWGRGFRVSGGKVVVVRL</sequence>
<comment type="caution">
    <text evidence="1">The sequence shown here is derived from an EMBL/GenBank/DDBJ whole genome shotgun (WGS) entry which is preliminary data.</text>
</comment>
<organism evidence="1">
    <name type="scientific">marine sediment metagenome</name>
    <dbReference type="NCBI Taxonomy" id="412755"/>
    <lineage>
        <taxon>unclassified sequences</taxon>
        <taxon>metagenomes</taxon>
        <taxon>ecological metagenomes</taxon>
    </lineage>
</organism>
<accession>A0A0F8ZYZ7</accession>
<dbReference type="EMBL" id="LAZR01045360">
    <property type="protein sequence ID" value="KKK99053.1"/>
    <property type="molecule type" value="Genomic_DNA"/>
</dbReference>
<gene>
    <name evidence="1" type="ORF">LCGC14_2636610</name>
</gene>
<proteinExistence type="predicted"/>
<evidence type="ECO:0000313" key="1">
    <source>
        <dbReference type="EMBL" id="KKK99053.1"/>
    </source>
</evidence>
<dbReference type="AlphaFoldDB" id="A0A0F8ZYZ7"/>
<protein>
    <submittedName>
        <fullName evidence="1">Uncharacterized protein</fullName>
    </submittedName>
</protein>